<protein>
    <recommendedName>
        <fullName evidence="3">B box-type domain-containing protein</fullName>
    </recommendedName>
</protein>
<feature type="coiled-coil region" evidence="2">
    <location>
        <begin position="92"/>
        <end position="119"/>
    </location>
</feature>
<dbReference type="InterPro" id="IPR047153">
    <property type="entry name" value="TRIM45/56/19-like"/>
</dbReference>
<evidence type="ECO:0000313" key="4">
    <source>
        <dbReference type="EMBL" id="WAR26008.1"/>
    </source>
</evidence>
<dbReference type="Gene3D" id="3.30.160.60">
    <property type="entry name" value="Classic Zinc Finger"/>
    <property type="match status" value="1"/>
</dbReference>
<feature type="non-terminal residue" evidence="4">
    <location>
        <position position="153"/>
    </location>
</feature>
<keyword evidence="5" id="KW-1185">Reference proteome</keyword>
<keyword evidence="2" id="KW-0175">Coiled coil</keyword>
<feature type="domain" description="B box-type" evidence="3">
    <location>
        <begin position="1"/>
        <end position="35"/>
    </location>
</feature>
<evidence type="ECO:0000256" key="1">
    <source>
        <dbReference type="PROSITE-ProRule" id="PRU00024"/>
    </source>
</evidence>
<evidence type="ECO:0000313" key="5">
    <source>
        <dbReference type="Proteomes" id="UP001164746"/>
    </source>
</evidence>
<evidence type="ECO:0000256" key="2">
    <source>
        <dbReference type="SAM" id="Coils"/>
    </source>
</evidence>
<name>A0ABY7FUX3_MYAAR</name>
<dbReference type="PROSITE" id="PS50119">
    <property type="entry name" value="ZF_BBOX"/>
    <property type="match status" value="1"/>
</dbReference>
<accession>A0ABY7FUX3</accession>
<dbReference type="InterPro" id="IPR000315">
    <property type="entry name" value="Znf_B-box"/>
</dbReference>
<evidence type="ECO:0000259" key="3">
    <source>
        <dbReference type="PROSITE" id="PS50119"/>
    </source>
</evidence>
<keyword evidence="1" id="KW-0479">Metal-binding</keyword>
<organism evidence="4 5">
    <name type="scientific">Mya arenaria</name>
    <name type="common">Soft-shell clam</name>
    <dbReference type="NCBI Taxonomy" id="6604"/>
    <lineage>
        <taxon>Eukaryota</taxon>
        <taxon>Metazoa</taxon>
        <taxon>Spiralia</taxon>
        <taxon>Lophotrochozoa</taxon>
        <taxon>Mollusca</taxon>
        <taxon>Bivalvia</taxon>
        <taxon>Autobranchia</taxon>
        <taxon>Heteroconchia</taxon>
        <taxon>Euheterodonta</taxon>
        <taxon>Imparidentia</taxon>
        <taxon>Neoheterodontei</taxon>
        <taxon>Myida</taxon>
        <taxon>Myoidea</taxon>
        <taxon>Myidae</taxon>
        <taxon>Mya</taxon>
    </lineage>
</organism>
<dbReference type="EMBL" id="CP111025">
    <property type="protein sequence ID" value="WAR26008.1"/>
    <property type="molecule type" value="Genomic_DNA"/>
</dbReference>
<dbReference type="PANTHER" id="PTHR25462">
    <property type="entry name" value="BONUS, ISOFORM C-RELATED"/>
    <property type="match status" value="1"/>
</dbReference>
<dbReference type="PANTHER" id="PTHR25462:SF296">
    <property type="entry name" value="MEIOTIC P26, ISOFORM F"/>
    <property type="match status" value="1"/>
</dbReference>
<dbReference type="Pfam" id="PF00643">
    <property type="entry name" value="zf-B_box"/>
    <property type="match status" value="1"/>
</dbReference>
<keyword evidence="1" id="KW-0863">Zinc-finger</keyword>
<reference evidence="4" key="1">
    <citation type="submission" date="2022-11" db="EMBL/GenBank/DDBJ databases">
        <title>Centuries of genome instability and evolution in soft-shell clam transmissible cancer (bioRxiv).</title>
        <authorList>
            <person name="Hart S.F.M."/>
            <person name="Yonemitsu M.A."/>
            <person name="Giersch R.M."/>
            <person name="Beal B.F."/>
            <person name="Arriagada G."/>
            <person name="Davis B.W."/>
            <person name="Ostrander E.A."/>
            <person name="Goff S.P."/>
            <person name="Metzger M.J."/>
        </authorList>
    </citation>
    <scope>NUCLEOTIDE SEQUENCE</scope>
    <source>
        <strain evidence="4">MELC-2E11</strain>
        <tissue evidence="4">Siphon/mantle</tissue>
    </source>
</reference>
<keyword evidence="1" id="KW-0862">Zinc</keyword>
<gene>
    <name evidence="4" type="ORF">MAR_011712</name>
</gene>
<dbReference type="SUPFAM" id="SSF57845">
    <property type="entry name" value="B-box zinc-binding domain"/>
    <property type="match status" value="1"/>
</dbReference>
<sequence>MESKLCDSCGFDDTEEKATGFCVDCVDYLCSTCNEDMPSDERTFASMKTMAKCKIHPDRTVEYKCSTHDELICVSCFTKAHRHCQTIDELTVESTEKQLESVAQRTKRLQKEIQECAAARLKMTTMLDGNLVKLVKDCDQYVEDMKERIDTLN</sequence>
<proteinExistence type="predicted"/>
<dbReference type="Proteomes" id="UP001164746">
    <property type="component" value="Chromosome 14"/>
</dbReference>